<evidence type="ECO:0000256" key="7">
    <source>
        <dbReference type="ARBA" id="ARBA00023315"/>
    </source>
</evidence>
<dbReference type="InterPro" id="IPR004563">
    <property type="entry name" value="Apolipo_AcylTrfase"/>
</dbReference>
<evidence type="ECO:0000256" key="9">
    <source>
        <dbReference type="SAM" id="MobiDB-lite"/>
    </source>
</evidence>
<dbReference type="Proteomes" id="UP000276232">
    <property type="component" value="Unassembled WGS sequence"/>
</dbReference>
<dbReference type="GO" id="GO:0005886">
    <property type="term" value="C:plasma membrane"/>
    <property type="evidence" value="ECO:0007669"/>
    <property type="project" value="UniProtKB-SubCell"/>
</dbReference>
<comment type="subcellular location">
    <subcellularLocation>
        <location evidence="1 8">Cell membrane</location>
        <topology evidence="1 8">Multi-pass membrane protein</topology>
    </subcellularLocation>
</comment>
<protein>
    <recommendedName>
        <fullName evidence="8">Apolipoprotein N-acyltransferase</fullName>
        <shortName evidence="8">ALP N-acyltransferase</shortName>
        <ecNumber evidence="8">2.3.1.269</ecNumber>
    </recommendedName>
</protein>
<dbReference type="GO" id="GO:0042158">
    <property type="term" value="P:lipoprotein biosynthetic process"/>
    <property type="evidence" value="ECO:0007669"/>
    <property type="project" value="UniProtKB-UniRule"/>
</dbReference>
<dbReference type="AlphaFoldDB" id="A0A3N1HT14"/>
<keyword evidence="5 8" id="KW-1133">Transmembrane helix</keyword>
<dbReference type="SUPFAM" id="SSF56317">
    <property type="entry name" value="Carbon-nitrogen hydrolase"/>
    <property type="match status" value="1"/>
</dbReference>
<dbReference type="FunCoup" id="A0A3N1HT14">
    <property type="interactions" value="13"/>
</dbReference>
<organism evidence="11 12">
    <name type="scientific">Pseudokineococcus lusitanus</name>
    <dbReference type="NCBI Taxonomy" id="763993"/>
    <lineage>
        <taxon>Bacteria</taxon>
        <taxon>Bacillati</taxon>
        <taxon>Actinomycetota</taxon>
        <taxon>Actinomycetes</taxon>
        <taxon>Kineosporiales</taxon>
        <taxon>Kineosporiaceae</taxon>
        <taxon>Pseudokineococcus</taxon>
    </lineage>
</organism>
<evidence type="ECO:0000256" key="8">
    <source>
        <dbReference type="HAMAP-Rule" id="MF_01148"/>
    </source>
</evidence>
<dbReference type="HAMAP" id="MF_01148">
    <property type="entry name" value="Lnt"/>
    <property type="match status" value="1"/>
</dbReference>
<keyword evidence="11" id="KW-0449">Lipoprotein</keyword>
<keyword evidence="7 8" id="KW-0012">Acyltransferase</keyword>
<keyword evidence="2 8" id="KW-1003">Cell membrane</keyword>
<dbReference type="Pfam" id="PF20154">
    <property type="entry name" value="LNT_N"/>
    <property type="match status" value="1"/>
</dbReference>
<comment type="catalytic activity">
    <reaction evidence="8">
        <text>N-terminal S-1,2-diacyl-sn-glyceryl-L-cysteinyl-[lipoprotein] + a glycerophospholipid = N-acyl-S-1,2-diacyl-sn-glyceryl-L-cysteinyl-[lipoprotein] + a 2-acyl-sn-glycero-3-phospholipid + H(+)</text>
        <dbReference type="Rhea" id="RHEA:48228"/>
        <dbReference type="Rhea" id="RHEA-COMP:14681"/>
        <dbReference type="Rhea" id="RHEA-COMP:14684"/>
        <dbReference type="ChEBI" id="CHEBI:15378"/>
        <dbReference type="ChEBI" id="CHEBI:136912"/>
        <dbReference type="ChEBI" id="CHEBI:140656"/>
        <dbReference type="ChEBI" id="CHEBI:140657"/>
        <dbReference type="ChEBI" id="CHEBI:140660"/>
        <dbReference type="EC" id="2.3.1.269"/>
    </reaction>
</comment>
<evidence type="ECO:0000256" key="3">
    <source>
        <dbReference type="ARBA" id="ARBA00022679"/>
    </source>
</evidence>
<dbReference type="Pfam" id="PF00795">
    <property type="entry name" value="CN_hydrolase"/>
    <property type="match status" value="1"/>
</dbReference>
<evidence type="ECO:0000256" key="1">
    <source>
        <dbReference type="ARBA" id="ARBA00004651"/>
    </source>
</evidence>
<dbReference type="CDD" id="cd07571">
    <property type="entry name" value="ALP_N-acyl_transferase"/>
    <property type="match status" value="1"/>
</dbReference>
<keyword evidence="12" id="KW-1185">Reference proteome</keyword>
<dbReference type="PANTHER" id="PTHR38686">
    <property type="entry name" value="APOLIPOPROTEIN N-ACYLTRANSFERASE"/>
    <property type="match status" value="1"/>
</dbReference>
<dbReference type="Gene3D" id="3.60.110.10">
    <property type="entry name" value="Carbon-nitrogen hydrolase"/>
    <property type="match status" value="1"/>
</dbReference>
<dbReference type="InterPro" id="IPR003010">
    <property type="entry name" value="C-N_Hydrolase"/>
</dbReference>
<dbReference type="PANTHER" id="PTHR38686:SF1">
    <property type="entry name" value="APOLIPOPROTEIN N-ACYLTRANSFERASE"/>
    <property type="match status" value="1"/>
</dbReference>
<feature type="transmembrane region" description="Helical" evidence="8">
    <location>
        <begin position="229"/>
        <end position="247"/>
    </location>
</feature>
<keyword evidence="4 8" id="KW-0812">Transmembrane</keyword>
<evidence type="ECO:0000256" key="4">
    <source>
        <dbReference type="ARBA" id="ARBA00022692"/>
    </source>
</evidence>
<feature type="domain" description="CN hydrolase" evidence="10">
    <location>
        <begin position="263"/>
        <end position="522"/>
    </location>
</feature>
<dbReference type="EC" id="2.3.1.269" evidence="8"/>
<dbReference type="RefSeq" id="WP_123378293.1">
    <property type="nucleotide sequence ID" value="NZ_RJKN01000001.1"/>
</dbReference>
<evidence type="ECO:0000313" key="12">
    <source>
        <dbReference type="Proteomes" id="UP000276232"/>
    </source>
</evidence>
<evidence type="ECO:0000256" key="2">
    <source>
        <dbReference type="ARBA" id="ARBA00022475"/>
    </source>
</evidence>
<sequence>MVRLSPTARVLAAVLGGLALSAAFPGTDWWWTAVPGVALLVVAVAGAGVRAGLGLGLLHGLAFFLVLLRWTAEFVGPVAHALAVLQAGFVALAGALLVLVLRLGTPPHRVGHGWAASGAVRLCLQAAAAGAVWTGTEALRARLPFGGFGWGRLAFSQADAPTLGLAALGGAPLVTFAVATAGAALGLGLLRLALLVGERRAARAHRTSPSSMTPRRTEGSRRVRGRRPAVVVPLVLAAGLVLVGAAVPRPTGAEAGTLVVAGVQGDVAEPGLEFNAERRAVLDNHVQGTLRLAEQVAAGEVPQPDVVVWPENASDIDPFANPDAAAQIRRAAEAVGAPVLVGTLVRGTVGTGLPETGPGDDGLRNVVLEWDPETGPGQAYAKRHPVPFAEYVPYRDVFRMFSSQVDLVRADMVPGTEPGVFDVAGSRLGVLICFEPVEGDLVDDVVRAGAQMLVVPTNNATFGFTDESVQQLAISRVRAVEEGRAVAHISTVGVSTIVAPDGSTGRRTALYTPDVVVGEVPLRTSLTLAARVGQWPELVLSLAGAAAALAGAATTARRRRDRPAPGGGRRHDDAVPPVPAGAGGPR</sequence>
<feature type="transmembrane region" description="Helical" evidence="8">
    <location>
        <begin position="173"/>
        <end position="196"/>
    </location>
</feature>
<reference evidence="11 12" key="1">
    <citation type="journal article" date="2015" name="Stand. Genomic Sci.">
        <title>Genomic Encyclopedia of Bacterial and Archaeal Type Strains, Phase III: the genomes of soil and plant-associated and newly described type strains.</title>
        <authorList>
            <person name="Whitman W.B."/>
            <person name="Woyke T."/>
            <person name="Klenk H.P."/>
            <person name="Zhou Y."/>
            <person name="Lilburn T.G."/>
            <person name="Beck B.J."/>
            <person name="De Vos P."/>
            <person name="Vandamme P."/>
            <person name="Eisen J.A."/>
            <person name="Garrity G."/>
            <person name="Hugenholtz P."/>
            <person name="Kyrpides N.C."/>
        </authorList>
    </citation>
    <scope>NUCLEOTIDE SEQUENCE [LARGE SCALE GENOMIC DNA]</scope>
    <source>
        <strain evidence="11 12">CECT 7306</strain>
    </source>
</reference>
<dbReference type="GO" id="GO:0016410">
    <property type="term" value="F:N-acyltransferase activity"/>
    <property type="evidence" value="ECO:0007669"/>
    <property type="project" value="UniProtKB-UniRule"/>
</dbReference>
<feature type="region of interest" description="Disordered" evidence="9">
    <location>
        <begin position="552"/>
        <end position="586"/>
    </location>
</feature>
<proteinExistence type="inferred from homology"/>
<feature type="transmembrane region" description="Helical" evidence="8">
    <location>
        <begin position="53"/>
        <end position="72"/>
    </location>
</feature>
<keyword evidence="3 8" id="KW-0808">Transferase</keyword>
<evidence type="ECO:0000313" key="11">
    <source>
        <dbReference type="EMBL" id="ROP45532.1"/>
    </source>
</evidence>
<dbReference type="NCBIfam" id="TIGR00546">
    <property type="entry name" value="lnt"/>
    <property type="match status" value="1"/>
</dbReference>
<dbReference type="UniPathway" id="UPA00666"/>
<dbReference type="InParanoid" id="A0A3N1HT14"/>
<comment type="pathway">
    <text evidence="8">Protein modification; lipoprotein biosynthesis (N-acyl transfer).</text>
</comment>
<dbReference type="InterPro" id="IPR045378">
    <property type="entry name" value="LNT_N"/>
</dbReference>
<evidence type="ECO:0000256" key="6">
    <source>
        <dbReference type="ARBA" id="ARBA00023136"/>
    </source>
</evidence>
<dbReference type="PROSITE" id="PS50263">
    <property type="entry name" value="CN_HYDROLASE"/>
    <property type="match status" value="1"/>
</dbReference>
<feature type="transmembrane region" description="Helical" evidence="8">
    <location>
        <begin position="78"/>
        <end position="101"/>
    </location>
</feature>
<comment type="similarity">
    <text evidence="8">Belongs to the CN hydrolase family. Apolipoprotein N-acyltransferase subfamily.</text>
</comment>
<evidence type="ECO:0000259" key="10">
    <source>
        <dbReference type="PROSITE" id="PS50263"/>
    </source>
</evidence>
<name>A0A3N1HT14_9ACTN</name>
<dbReference type="EMBL" id="RJKN01000001">
    <property type="protein sequence ID" value="ROP45532.1"/>
    <property type="molecule type" value="Genomic_DNA"/>
</dbReference>
<accession>A0A3N1HT14</accession>
<gene>
    <name evidence="8" type="primary">lnt</name>
    <name evidence="11" type="ORF">EDC03_0136</name>
</gene>
<evidence type="ECO:0000256" key="5">
    <source>
        <dbReference type="ARBA" id="ARBA00022989"/>
    </source>
</evidence>
<dbReference type="InterPro" id="IPR036526">
    <property type="entry name" value="C-N_Hydrolase_sf"/>
</dbReference>
<keyword evidence="6 8" id="KW-0472">Membrane</keyword>
<comment type="caution">
    <text evidence="11">The sequence shown here is derived from an EMBL/GenBank/DDBJ whole genome shotgun (WGS) entry which is preliminary data.</text>
</comment>
<feature type="region of interest" description="Disordered" evidence="9">
    <location>
        <begin position="203"/>
        <end position="224"/>
    </location>
</feature>
<comment type="function">
    <text evidence="8">Catalyzes the phospholipid dependent N-acylation of the N-terminal cysteine of apolipoprotein, the last step in lipoprotein maturation.</text>
</comment>
<comment type="caution">
    <text evidence="8">Lacks conserved residue(s) required for the propagation of feature annotation.</text>
</comment>